<dbReference type="PANTHER" id="PTHR34548:SF2">
    <property type="entry name" value="PROTEIN TIC 21, CHLOROPLASTIC"/>
    <property type="match status" value="1"/>
</dbReference>
<dbReference type="RefSeq" id="WP_124145944.1">
    <property type="nucleotide sequence ID" value="NZ_CAWOKI010000129.1"/>
</dbReference>
<feature type="transmembrane region" description="Helical" evidence="1">
    <location>
        <begin position="20"/>
        <end position="47"/>
    </location>
</feature>
<accession>A0A3N6NNQ0</accession>
<sequence>MSNLSDLPTAVKQVANALRFGGWTCFWSQLALGVISGFMFLFAAFILPNQMDEAGAGGSLFFPICGLVVLGFSIFLSFRYTRLARKLRVPTDSSRPSRADTTQQVKRTLITNLVGITLTLLGAEAIGGILLGESLVMGASMFNSTELEKFTPDIIILLGNTHIIVAHFIGIVVGLFLLDRVYK</sequence>
<dbReference type="Proteomes" id="UP000269154">
    <property type="component" value="Unassembled WGS sequence"/>
</dbReference>
<dbReference type="OrthoDB" id="5766633at2"/>
<dbReference type="Pfam" id="PF12263">
    <property type="entry name" value="DUF3611"/>
    <property type="match status" value="1"/>
</dbReference>
<feature type="transmembrane region" description="Helical" evidence="1">
    <location>
        <begin position="59"/>
        <end position="78"/>
    </location>
</feature>
<evidence type="ECO:0000313" key="2">
    <source>
        <dbReference type="EMBL" id="RQH35913.1"/>
    </source>
</evidence>
<comment type="caution">
    <text evidence="2">The sequence shown here is derived from an EMBL/GenBank/DDBJ whole genome shotgun (WGS) entry which is preliminary data.</text>
</comment>
<reference evidence="2 3" key="1">
    <citation type="journal article" date="2018" name="ACS Chem. Biol.">
        <title>Ketoreductase domain dysfunction expands chemodiversity: malyngamide biosynthesis in the cyanobacterium Okeania hirsuta.</title>
        <authorList>
            <person name="Moss N.A."/>
            <person name="Leao T."/>
            <person name="Rankin M."/>
            <person name="McCullough T.M."/>
            <person name="Qu P."/>
            <person name="Korobeynikov A."/>
            <person name="Smith J.L."/>
            <person name="Gerwick L."/>
            <person name="Gerwick W.H."/>
        </authorList>
    </citation>
    <scope>NUCLEOTIDE SEQUENCE [LARGE SCALE GENOMIC DNA]</scope>
    <source>
        <strain evidence="2 3">PAB10Feb10-1</strain>
    </source>
</reference>
<organism evidence="2 3">
    <name type="scientific">Okeania hirsuta</name>
    <dbReference type="NCBI Taxonomy" id="1458930"/>
    <lineage>
        <taxon>Bacteria</taxon>
        <taxon>Bacillati</taxon>
        <taxon>Cyanobacteriota</taxon>
        <taxon>Cyanophyceae</taxon>
        <taxon>Oscillatoriophycideae</taxon>
        <taxon>Oscillatoriales</taxon>
        <taxon>Microcoleaceae</taxon>
        <taxon>Okeania</taxon>
    </lineage>
</organism>
<gene>
    <name evidence="2" type="ORF">D5R40_19555</name>
</gene>
<keyword evidence="1" id="KW-0812">Transmembrane</keyword>
<protein>
    <submittedName>
        <fullName evidence="2">DUF3611 family protein</fullName>
    </submittedName>
</protein>
<keyword evidence="1" id="KW-1133">Transmembrane helix</keyword>
<dbReference type="EMBL" id="RCBY01000121">
    <property type="protein sequence ID" value="RQH35913.1"/>
    <property type="molecule type" value="Genomic_DNA"/>
</dbReference>
<evidence type="ECO:0000313" key="3">
    <source>
        <dbReference type="Proteomes" id="UP000269154"/>
    </source>
</evidence>
<evidence type="ECO:0000256" key="1">
    <source>
        <dbReference type="SAM" id="Phobius"/>
    </source>
</evidence>
<dbReference type="InterPro" id="IPR022051">
    <property type="entry name" value="DUF3611"/>
</dbReference>
<dbReference type="AlphaFoldDB" id="A0A3N6NNQ0"/>
<keyword evidence="3" id="KW-1185">Reference proteome</keyword>
<proteinExistence type="predicted"/>
<name>A0A3N6NNQ0_9CYAN</name>
<keyword evidence="1" id="KW-0472">Membrane</keyword>
<feature type="transmembrane region" description="Helical" evidence="1">
    <location>
        <begin position="113"/>
        <end position="142"/>
    </location>
</feature>
<feature type="transmembrane region" description="Helical" evidence="1">
    <location>
        <begin position="154"/>
        <end position="178"/>
    </location>
</feature>
<dbReference type="PANTHER" id="PTHR34548">
    <property type="entry name" value="PROTEIN TIC 21, CHLOROPLASTIC"/>
    <property type="match status" value="1"/>
</dbReference>